<dbReference type="Proteomes" id="UP000635316">
    <property type="component" value="Unassembled WGS sequence"/>
</dbReference>
<name>A0ABS1EGC8_9BURK</name>
<organism evidence="1 2">
    <name type="scientific">Advenella mandrilli</name>
    <dbReference type="NCBI Taxonomy" id="2800330"/>
    <lineage>
        <taxon>Bacteria</taxon>
        <taxon>Pseudomonadati</taxon>
        <taxon>Pseudomonadota</taxon>
        <taxon>Betaproteobacteria</taxon>
        <taxon>Burkholderiales</taxon>
        <taxon>Alcaligenaceae</taxon>
    </lineage>
</organism>
<proteinExistence type="predicted"/>
<protein>
    <submittedName>
        <fullName evidence="1">Uncharacterized protein</fullName>
    </submittedName>
</protein>
<comment type="caution">
    <text evidence="1">The sequence shown here is derived from an EMBL/GenBank/DDBJ whole genome shotgun (WGS) entry which is preliminary data.</text>
</comment>
<dbReference type="RefSeq" id="WP_200238113.1">
    <property type="nucleotide sequence ID" value="NZ_JAENGP010000014.1"/>
</dbReference>
<accession>A0ABS1EGC8</accession>
<evidence type="ECO:0000313" key="2">
    <source>
        <dbReference type="Proteomes" id="UP000635316"/>
    </source>
</evidence>
<dbReference type="EMBL" id="JAENGP010000014">
    <property type="protein sequence ID" value="MBK1782071.1"/>
    <property type="molecule type" value="Genomic_DNA"/>
</dbReference>
<evidence type="ECO:0000313" key="1">
    <source>
        <dbReference type="EMBL" id="MBK1782071.1"/>
    </source>
</evidence>
<gene>
    <name evidence="1" type="ORF">JHL22_12690</name>
</gene>
<keyword evidence="2" id="KW-1185">Reference proteome</keyword>
<reference evidence="1 2" key="1">
    <citation type="submission" date="2020-12" db="EMBL/GenBank/DDBJ databases">
        <authorList>
            <person name="Lu T."/>
            <person name="Wang Q."/>
            <person name="Han X."/>
        </authorList>
    </citation>
    <scope>NUCLEOTIDE SEQUENCE [LARGE SCALE GENOMIC DNA]</scope>
    <source>
        <strain evidence="1 2">WQ 585</strain>
    </source>
</reference>
<sequence>MPPKHNFEWRSQREYHNLFVNRADNDLAGPAWRIEVVGLPGGGVPGKQVDQSDLSKLIDPSTGGFWEMMCFDDWLFDLEKIEILYSSRMVVMHVDSKFEA</sequence>